<dbReference type="InterPro" id="IPR000477">
    <property type="entry name" value="RT_dom"/>
</dbReference>
<proteinExistence type="predicted"/>
<evidence type="ECO:0000313" key="2">
    <source>
        <dbReference type="Proteomes" id="UP000813463"/>
    </source>
</evidence>
<dbReference type="SUPFAM" id="SSF56672">
    <property type="entry name" value="DNA/RNA polymerases"/>
    <property type="match status" value="1"/>
</dbReference>
<dbReference type="CDD" id="cd01650">
    <property type="entry name" value="RT_nLTR_like"/>
    <property type="match status" value="1"/>
</dbReference>
<reference evidence="3" key="2">
    <citation type="submission" date="2025-08" db="UniProtKB">
        <authorList>
            <consortium name="RefSeq"/>
        </authorList>
    </citation>
    <scope>IDENTIFICATION</scope>
    <source>
        <tissue evidence="3">Leaf</tissue>
    </source>
</reference>
<dbReference type="PANTHER" id="PTHR33116:SF84">
    <property type="entry name" value="RNA-DIRECTED DNA POLYMERASE"/>
    <property type="match status" value="1"/>
</dbReference>
<feature type="domain" description="Reverse transcriptase" evidence="1">
    <location>
        <begin position="485"/>
        <end position="731"/>
    </location>
</feature>
<dbReference type="PANTHER" id="PTHR33116">
    <property type="entry name" value="REVERSE TRANSCRIPTASE ZINC-BINDING DOMAIN-CONTAINING PROTEIN-RELATED-RELATED"/>
    <property type="match status" value="1"/>
</dbReference>
<sequence>MNISTWNVRGLNDPIKVVEIKKFLASNNISVVALLETKVQEKNSSKIQKKIGVGWQWIMNYEHSPRGRIWIGWKHALVSVQILHKTEFCNVATKNGLFSTTFSVVYGLHSVDTRRPMWREITNFSSTVNCPWLVMGDFNAVLLAADRVNGNAVTEGETKDFDSCMDAAGLAELKSCGSYYSWSNKGQGNLRICSRIDRAIANALWHSKFVDAVVDCLPPGISDHSPLVMSCNIHLGGGSRPFKFFNYMADHALFLDVVKKGWDVSCPRSGSMFKVWAKLKAVKQGLKELHHKDFAKLDERIEGLRADLGQIQTQLAACPTDSNVQQSERECSETLKKFLHIQESAYRQKARIQWLQVGHSSSKFFFSAMKEMIARNSIDILYDDSGKKLSTTQEIQEEVSSFYKQLIGTAASSLMGVDVGVVRKGKQLSAADAEMLVVPISDAEIDAAIKGIDINKAPGLDGFNSLFFLKAWEIVKADVYEAVREFFRTGVMLKQVNNTSVTLVPKIQNASFVSCSQSGFIPGRSISDNILLACELVKCYSRKHVSPRCMIKVDLKKAYDSLEWPFLKTMLSELGFPVKFVNWVMQCLYSVSYSILINGCPTKPIPAKKGLRQGDPISPYLFALGMEYLSRCLAALADNVDFSYHPRCKNLDLTHMMVADDLLMFSRADESAVKALFDAFTKFSLASGLEANLHKSEVYLAGVSDHVASNIVSSIGVPQGSFPFRYLGVPLTTRKLSFTDCKPLIDRTVARIKSWTSKFLSYVGRLQLVKSVLFGIQLYWCQIFVMPKKVMKEIQRICRCFLWSGADADSRKASISWEQLCFPKSCGGWNLKDLTVWNKAAVLKHCWALALKQDRLWVRWIHAYYIQHRDFWTMPIPNGLTWSLRKIWHNREVFLQANGVD</sequence>
<keyword evidence="2" id="KW-1185">Reference proteome</keyword>
<dbReference type="InterPro" id="IPR043502">
    <property type="entry name" value="DNA/RNA_pol_sf"/>
</dbReference>
<dbReference type="Gene3D" id="3.60.10.10">
    <property type="entry name" value="Endonuclease/exonuclease/phosphatase"/>
    <property type="match status" value="1"/>
</dbReference>
<name>A0ABM3RQH6_SPIOL</name>
<dbReference type="Pfam" id="PF00078">
    <property type="entry name" value="RVT_1"/>
    <property type="match status" value="1"/>
</dbReference>
<dbReference type="Pfam" id="PF03372">
    <property type="entry name" value="Exo_endo_phos"/>
    <property type="match status" value="1"/>
</dbReference>
<gene>
    <name evidence="3" type="primary">LOC130471647</name>
</gene>
<dbReference type="RefSeq" id="XP_056697872.1">
    <property type="nucleotide sequence ID" value="XM_056841894.1"/>
</dbReference>
<protein>
    <recommendedName>
        <fullName evidence="1">Reverse transcriptase domain-containing protein</fullName>
    </recommendedName>
</protein>
<dbReference type="InterPro" id="IPR005135">
    <property type="entry name" value="Endo/exonuclease/phosphatase"/>
</dbReference>
<evidence type="ECO:0000259" key="1">
    <source>
        <dbReference type="PROSITE" id="PS50878"/>
    </source>
</evidence>
<dbReference type="GeneID" id="130471647"/>
<organism evidence="2 3">
    <name type="scientific">Spinacia oleracea</name>
    <name type="common">Spinach</name>
    <dbReference type="NCBI Taxonomy" id="3562"/>
    <lineage>
        <taxon>Eukaryota</taxon>
        <taxon>Viridiplantae</taxon>
        <taxon>Streptophyta</taxon>
        <taxon>Embryophyta</taxon>
        <taxon>Tracheophyta</taxon>
        <taxon>Spermatophyta</taxon>
        <taxon>Magnoliopsida</taxon>
        <taxon>eudicotyledons</taxon>
        <taxon>Gunneridae</taxon>
        <taxon>Pentapetalae</taxon>
        <taxon>Caryophyllales</taxon>
        <taxon>Chenopodiaceae</taxon>
        <taxon>Chenopodioideae</taxon>
        <taxon>Anserineae</taxon>
        <taxon>Spinacia</taxon>
    </lineage>
</organism>
<reference evidence="2" key="1">
    <citation type="journal article" date="2021" name="Nat. Commun.">
        <title>Genomic analyses provide insights into spinach domestication and the genetic basis of agronomic traits.</title>
        <authorList>
            <person name="Cai X."/>
            <person name="Sun X."/>
            <person name="Xu C."/>
            <person name="Sun H."/>
            <person name="Wang X."/>
            <person name="Ge C."/>
            <person name="Zhang Z."/>
            <person name="Wang Q."/>
            <person name="Fei Z."/>
            <person name="Jiao C."/>
            <person name="Wang Q."/>
        </authorList>
    </citation>
    <scope>NUCLEOTIDE SEQUENCE [LARGE SCALE GENOMIC DNA]</scope>
    <source>
        <strain evidence="2">cv. Varoflay</strain>
    </source>
</reference>
<dbReference type="InterPro" id="IPR036691">
    <property type="entry name" value="Endo/exonu/phosph_ase_sf"/>
</dbReference>
<accession>A0ABM3RQH6</accession>
<evidence type="ECO:0000313" key="3">
    <source>
        <dbReference type="RefSeq" id="XP_056697872.1"/>
    </source>
</evidence>
<dbReference type="PROSITE" id="PS50878">
    <property type="entry name" value="RT_POL"/>
    <property type="match status" value="1"/>
</dbReference>
<dbReference type="Proteomes" id="UP000813463">
    <property type="component" value="Chromosome 4"/>
</dbReference>
<dbReference type="SUPFAM" id="SSF56219">
    <property type="entry name" value="DNase I-like"/>
    <property type="match status" value="1"/>
</dbReference>